<reference evidence="2 5" key="2">
    <citation type="submission" date="2021-07" db="EMBL/GenBank/DDBJ databases">
        <authorList>
            <consortium name="Genoscope - CEA"/>
            <person name="William W."/>
        </authorList>
    </citation>
    <scope>NUCLEOTIDE SEQUENCE [LARGE SCALE GENOMIC DNA]</scope>
</reference>
<dbReference type="PANTHER" id="PTHR31111">
    <property type="entry name" value="BNAA05G37150D PROTEIN-RELATED"/>
    <property type="match status" value="1"/>
</dbReference>
<sequence length="399" mass="46801">MSKEHFSIPAAQSSILIPVDLLINIFSLVPAKSAVRFRCLSKFWASILCRRDFTELFLSKSLTRPRLFFSLHYDGKSFLYSTPQPHNPDGNTPLIATPYYKSFPEYFPSNTSTPVCGLALLHGWRRKVRVICNPATGEFLTLPKVLLKEKKLLANKNNPPYLEAREEIASMYLGYDPMRKQFKVLCMTTSRYGIRDNTHQVLTLGPGKRFWRPIQRKFQFVENRIISHEICINGVLYFGARTERSTTIVCFDVGSEKFSFINTNRDMMYSCYMGSLTLFNYKGRLAIHRKVDSYQKRLMFWVIEDAENHKWSKHIYELSPLVKDMISYSRFVGMTGTGELVWSLYQEQPNSLYLTFYNFESETFTKVNVQGFEEFEEYEDDYIYIKTYVDYVENMKWLV</sequence>
<name>A0A397Z8U4_BRACM</name>
<dbReference type="Proteomes" id="UP000264353">
    <property type="component" value="Chromosome A5"/>
</dbReference>
<dbReference type="EMBL" id="LS974621">
    <property type="protein sequence ID" value="CAG7874647.1"/>
    <property type="molecule type" value="Genomic_DNA"/>
</dbReference>
<organism evidence="3 4">
    <name type="scientific">Brassica campestris</name>
    <name type="common">Field mustard</name>
    <dbReference type="NCBI Taxonomy" id="3711"/>
    <lineage>
        <taxon>Eukaryota</taxon>
        <taxon>Viridiplantae</taxon>
        <taxon>Streptophyta</taxon>
        <taxon>Embryophyta</taxon>
        <taxon>Tracheophyta</taxon>
        <taxon>Spermatophyta</taxon>
        <taxon>Magnoliopsida</taxon>
        <taxon>eudicotyledons</taxon>
        <taxon>Gunneridae</taxon>
        <taxon>Pentapetalae</taxon>
        <taxon>rosids</taxon>
        <taxon>malvids</taxon>
        <taxon>Brassicales</taxon>
        <taxon>Brassicaceae</taxon>
        <taxon>Brassiceae</taxon>
        <taxon>Brassica</taxon>
    </lineage>
</organism>
<protein>
    <recommendedName>
        <fullName evidence="1">F-box domain-containing protein</fullName>
    </recommendedName>
</protein>
<dbReference type="EMBL" id="CM010632">
    <property type="protein sequence ID" value="RID61891.1"/>
    <property type="molecule type" value="Genomic_DNA"/>
</dbReference>
<gene>
    <name evidence="2" type="ORF">BRAPAZ1V2_A05P11680.2</name>
    <name evidence="3" type="ORF">BRARA_E00999</name>
</gene>
<accession>A0A397Z8U4</accession>
<dbReference type="PANTHER" id="PTHR31111:SF65">
    <property type="entry name" value="F-BOX DOMAIN-CONTAINING PROTEIN"/>
    <property type="match status" value="1"/>
</dbReference>
<dbReference type="AlphaFoldDB" id="A0A397Z8U4"/>
<dbReference type="Gramene" id="A05p11680.2_BraZ1">
    <property type="protein sequence ID" value="A05p11680.2_BraZ1.CDS.1"/>
    <property type="gene ID" value="A05g11680.2_BraZ1"/>
</dbReference>
<dbReference type="Pfam" id="PF00646">
    <property type="entry name" value="F-box"/>
    <property type="match status" value="1"/>
</dbReference>
<dbReference type="InterPro" id="IPR017451">
    <property type="entry name" value="F-box-assoc_interact_dom"/>
</dbReference>
<reference evidence="3 4" key="1">
    <citation type="submission" date="2018-06" db="EMBL/GenBank/DDBJ databases">
        <title>WGS assembly of Brassica rapa FPsc.</title>
        <authorList>
            <person name="Bowman J."/>
            <person name="Kohchi T."/>
            <person name="Yamato K."/>
            <person name="Jenkins J."/>
            <person name="Shu S."/>
            <person name="Ishizaki K."/>
            <person name="Yamaoka S."/>
            <person name="Nishihama R."/>
            <person name="Nakamura Y."/>
            <person name="Berger F."/>
            <person name="Adam C."/>
            <person name="Aki S."/>
            <person name="Althoff F."/>
            <person name="Araki T."/>
            <person name="Arteaga-Vazquez M."/>
            <person name="Balasubrmanian S."/>
            <person name="Bauer D."/>
            <person name="Boehm C."/>
            <person name="Briginshaw L."/>
            <person name="Caballero-Perez J."/>
            <person name="Catarino B."/>
            <person name="Chen F."/>
            <person name="Chiyoda S."/>
            <person name="Chovatia M."/>
            <person name="Davies K."/>
            <person name="Delmans M."/>
            <person name="Demura T."/>
            <person name="Dierschke T."/>
            <person name="Dolan L."/>
            <person name="Dorantes-Acosta A."/>
            <person name="Eklund D."/>
            <person name="Florent S."/>
            <person name="Flores-Sandoval E."/>
            <person name="Fujiyama A."/>
            <person name="Fukuzawa H."/>
            <person name="Galik B."/>
            <person name="Grimanelli D."/>
            <person name="Grimwood J."/>
            <person name="Grossniklaus U."/>
            <person name="Hamada T."/>
            <person name="Haseloff J."/>
            <person name="Hetherington A."/>
            <person name="Higo A."/>
            <person name="Hirakawa Y."/>
            <person name="Hundley H."/>
            <person name="Ikeda Y."/>
            <person name="Inoue K."/>
            <person name="Inoue S."/>
            <person name="Ishida S."/>
            <person name="Jia Q."/>
            <person name="Kakita M."/>
            <person name="Kanazawa T."/>
            <person name="Kawai Y."/>
            <person name="Kawashima T."/>
            <person name="Kennedy M."/>
            <person name="Kinose K."/>
            <person name="Kinoshita T."/>
            <person name="Kohara Y."/>
            <person name="Koide E."/>
            <person name="Komatsu K."/>
            <person name="Kopischke S."/>
            <person name="Kubo M."/>
            <person name="Kyozuka J."/>
            <person name="Lagercrantz U."/>
            <person name="Lin S."/>
            <person name="Lindquist E."/>
            <person name="Lipzen A."/>
            <person name="Lu C."/>
            <person name="Luna E."/>
            <person name="Martienssen R."/>
            <person name="Minamino N."/>
            <person name="Mizutani M."/>
            <person name="Mizutani M."/>
            <person name="Mochizuki N."/>
            <person name="Monte I."/>
            <person name="Mosher R."/>
            <person name="Nagasaki H."/>
            <person name="Nakagami H."/>
            <person name="Naramoto S."/>
            <person name="Nishitani K."/>
            <person name="Ohtani M."/>
            <person name="Okamoto T."/>
            <person name="Okumura M."/>
            <person name="Phillips J."/>
            <person name="Pollak B."/>
            <person name="Reinders A."/>
            <person name="Roevekamp M."/>
            <person name="Sano R."/>
            <person name="Sawa S."/>
            <person name="Schmid M."/>
            <person name="Shirakawa M."/>
            <person name="Solano R."/>
            <person name="Spunde A."/>
            <person name="Suetsugu N."/>
            <person name="Sugano S."/>
            <person name="Sugiyama A."/>
            <person name="Sun R."/>
            <person name="Suzuki Y."/>
            <person name="Takenaka M."/>
            <person name="Takezawa D."/>
            <person name="Tomogane H."/>
            <person name="Tsuzuki M."/>
            <person name="Ueda T."/>
            <person name="Umeda M."/>
            <person name="Ward J."/>
            <person name="Watanabe Y."/>
            <person name="Yazaki K."/>
            <person name="Yokoyama R."/>
            <person name="Yoshitake Y."/>
            <person name="Yotsui I."/>
            <person name="Zachgo S."/>
            <person name="Schmutz J."/>
        </authorList>
    </citation>
    <scope>NUCLEOTIDE SEQUENCE [LARGE SCALE GENOMIC DNA]</scope>
    <source>
        <strain evidence="4">cv. B-3</strain>
    </source>
</reference>
<dbReference type="SUPFAM" id="SSF81383">
    <property type="entry name" value="F-box domain"/>
    <property type="match status" value="1"/>
</dbReference>
<evidence type="ECO:0000313" key="3">
    <source>
        <dbReference type="EMBL" id="RID61891.1"/>
    </source>
</evidence>
<dbReference type="Proteomes" id="UP000694005">
    <property type="component" value="Chromosome A05"/>
</dbReference>
<evidence type="ECO:0000313" key="5">
    <source>
        <dbReference type="Proteomes" id="UP000694005"/>
    </source>
</evidence>
<proteinExistence type="predicted"/>
<dbReference type="Pfam" id="PF08268">
    <property type="entry name" value="FBA_3"/>
    <property type="match status" value="1"/>
</dbReference>
<feature type="domain" description="F-box" evidence="1">
    <location>
        <begin position="17"/>
        <end position="57"/>
    </location>
</feature>
<dbReference type="NCBIfam" id="TIGR01640">
    <property type="entry name" value="F_box_assoc_1"/>
    <property type="match status" value="1"/>
</dbReference>
<dbReference type="InterPro" id="IPR036047">
    <property type="entry name" value="F-box-like_dom_sf"/>
</dbReference>
<dbReference type="SMART" id="SM00256">
    <property type="entry name" value="FBOX"/>
    <property type="match status" value="1"/>
</dbReference>
<dbReference type="InterPro" id="IPR001810">
    <property type="entry name" value="F-box_dom"/>
</dbReference>
<dbReference type="InterPro" id="IPR013187">
    <property type="entry name" value="F-box-assoc_dom_typ3"/>
</dbReference>
<evidence type="ECO:0000259" key="1">
    <source>
        <dbReference type="SMART" id="SM00256"/>
    </source>
</evidence>
<evidence type="ECO:0000313" key="4">
    <source>
        <dbReference type="Proteomes" id="UP000264353"/>
    </source>
</evidence>
<evidence type="ECO:0000313" key="2">
    <source>
        <dbReference type="EMBL" id="CAG7874647.1"/>
    </source>
</evidence>